<evidence type="ECO:0000313" key="2">
    <source>
        <dbReference type="EMBL" id="CAE2258669.1"/>
    </source>
</evidence>
<protein>
    <submittedName>
        <fullName evidence="2">Uncharacterized protein</fullName>
    </submittedName>
</protein>
<reference evidence="2" key="1">
    <citation type="submission" date="2021-01" db="EMBL/GenBank/DDBJ databases">
        <authorList>
            <person name="Corre E."/>
            <person name="Pelletier E."/>
            <person name="Niang G."/>
            <person name="Scheremetjew M."/>
            <person name="Finn R."/>
            <person name="Kale V."/>
            <person name="Holt S."/>
            <person name="Cochrane G."/>
            <person name="Meng A."/>
            <person name="Brown T."/>
            <person name="Cohen L."/>
        </authorList>
    </citation>
    <scope>NUCLEOTIDE SEQUENCE</scope>
    <source>
        <strain evidence="2">Isolate 1302-5</strain>
    </source>
</reference>
<evidence type="ECO:0000256" key="1">
    <source>
        <dbReference type="SAM" id="MobiDB-lite"/>
    </source>
</evidence>
<organism evidence="2">
    <name type="scientific">Odontella aurita</name>
    <dbReference type="NCBI Taxonomy" id="265563"/>
    <lineage>
        <taxon>Eukaryota</taxon>
        <taxon>Sar</taxon>
        <taxon>Stramenopiles</taxon>
        <taxon>Ochrophyta</taxon>
        <taxon>Bacillariophyta</taxon>
        <taxon>Mediophyceae</taxon>
        <taxon>Biddulphiophycidae</taxon>
        <taxon>Eupodiscales</taxon>
        <taxon>Odontellaceae</taxon>
        <taxon>Odontella</taxon>
    </lineage>
</organism>
<dbReference type="AlphaFoldDB" id="A0A7S4N0Y1"/>
<feature type="region of interest" description="Disordered" evidence="1">
    <location>
        <begin position="16"/>
        <end position="37"/>
    </location>
</feature>
<proteinExistence type="predicted"/>
<dbReference type="EMBL" id="HBKQ01037050">
    <property type="protein sequence ID" value="CAE2258669.1"/>
    <property type="molecule type" value="Transcribed_RNA"/>
</dbReference>
<gene>
    <name evidence="2" type="ORF">OAUR00152_LOCUS25555</name>
</gene>
<sequence length="132" mass="14517">MLITILPPKILLIPRQKGSSPSRSVTRTTHMPTSMRSRLLPKPQAAIDARDRLAGLLVSDIYVLEWVAEGAPSSIAHSHISINLDHGLLRNKLKAVGPVLSLGVRTLNFSKDIDSFFLRRSGTSPETKKTKL</sequence>
<accession>A0A7S4N0Y1</accession>
<name>A0A7S4N0Y1_9STRA</name>
<feature type="compositionally biased region" description="Polar residues" evidence="1">
    <location>
        <begin position="17"/>
        <end position="36"/>
    </location>
</feature>